<feature type="non-terminal residue" evidence="2">
    <location>
        <position position="1"/>
    </location>
</feature>
<keyword evidence="1" id="KW-0175">Coiled coil</keyword>
<protein>
    <submittedName>
        <fullName evidence="2">Uncharacterized protein</fullName>
    </submittedName>
</protein>
<evidence type="ECO:0000256" key="1">
    <source>
        <dbReference type="SAM" id="Coils"/>
    </source>
</evidence>
<gene>
    <name evidence="2" type="ORF">H1R20_g4318</name>
</gene>
<reference evidence="2" key="1">
    <citation type="submission" date="2022-06" db="EMBL/GenBank/DDBJ databases">
        <title>Genome Sequence of Candolleomyces eurysporus.</title>
        <authorList>
            <person name="Buettner E."/>
        </authorList>
    </citation>
    <scope>NUCLEOTIDE SEQUENCE</scope>
    <source>
        <strain evidence="2">VTCC 930004</strain>
    </source>
</reference>
<dbReference type="Proteomes" id="UP001140091">
    <property type="component" value="Unassembled WGS sequence"/>
</dbReference>
<feature type="coiled-coil region" evidence="1">
    <location>
        <begin position="129"/>
        <end position="170"/>
    </location>
</feature>
<dbReference type="AlphaFoldDB" id="A0A9W8JBF5"/>
<dbReference type="EMBL" id="JANBPK010000760">
    <property type="protein sequence ID" value="KAJ2932786.1"/>
    <property type="molecule type" value="Genomic_DNA"/>
</dbReference>
<feature type="coiled-coil region" evidence="1">
    <location>
        <begin position="241"/>
        <end position="289"/>
    </location>
</feature>
<name>A0A9W8JBF5_9AGAR</name>
<proteinExistence type="predicted"/>
<comment type="caution">
    <text evidence="2">The sequence shown here is derived from an EMBL/GenBank/DDBJ whole genome shotgun (WGS) entry which is preliminary data.</text>
</comment>
<evidence type="ECO:0000313" key="3">
    <source>
        <dbReference type="Proteomes" id="UP001140091"/>
    </source>
</evidence>
<evidence type="ECO:0000313" key="2">
    <source>
        <dbReference type="EMBL" id="KAJ2932786.1"/>
    </source>
</evidence>
<keyword evidence="3" id="KW-1185">Reference proteome</keyword>
<organism evidence="2 3">
    <name type="scientific">Candolleomyces eurysporus</name>
    <dbReference type="NCBI Taxonomy" id="2828524"/>
    <lineage>
        <taxon>Eukaryota</taxon>
        <taxon>Fungi</taxon>
        <taxon>Dikarya</taxon>
        <taxon>Basidiomycota</taxon>
        <taxon>Agaricomycotina</taxon>
        <taxon>Agaricomycetes</taxon>
        <taxon>Agaricomycetidae</taxon>
        <taxon>Agaricales</taxon>
        <taxon>Agaricineae</taxon>
        <taxon>Psathyrellaceae</taxon>
        <taxon>Candolleomyces</taxon>
    </lineage>
</organism>
<dbReference type="OrthoDB" id="2966458at2759"/>
<sequence>MFAETSACIAFILSVCLVPVPTLASAALVLLIHTNRTRQEQNALVVKSRERQAKDEAMILGLRTNLSGVELELLSTSARNRSLTDQNEEFKNNAFSMKERIRNFFEDLSKARETVDQHEATIFHLKEAQAKHETTIAELRRQLPTLEAELLATSARNRALEEENERYKTSTLSMQDSLHTLFEHLSKAKKTEAEHDAMITHFKNTQAKHVTTGAKLGQQALSFEKQNRVLTEDNEICKTISLSLKESIDALSQDLSNAREKVAQHDATITDLKDRNLMLERTLAEKTNRIAVLSQTCEEAASSAIVLRLELEQKAKEAADWKDLFVHSDFNNISRPYQAKHRRWASESGSFEPSLTGIIAGKDQEIAQLKDRLSEHELESLLYILLWAALHYDVSGKVRCETQELVKAWDGSLEQIRAANLLFWVERAAALKIFELVRPEFSDVLKSWIKQLRLLFRKARTVVTVLEIDAEEFGEPFDKEKAWEKLITFDAFIACIGAKPRWAKKGQAN</sequence>
<accession>A0A9W8JBF5</accession>